<dbReference type="Proteomes" id="UP000062398">
    <property type="component" value="Chromosome"/>
</dbReference>
<feature type="transmembrane region" description="Helical" evidence="1">
    <location>
        <begin position="161"/>
        <end position="181"/>
    </location>
</feature>
<dbReference type="Proteomes" id="UP000061362">
    <property type="component" value="Chromosome"/>
</dbReference>
<accession>A0A088E531</accession>
<protein>
    <submittedName>
        <fullName evidence="2">Uncharacterized protein</fullName>
    </submittedName>
</protein>
<dbReference type="Proteomes" id="UP000062475">
    <property type="component" value="Chromosome"/>
</dbReference>
<reference evidence="7 9" key="3">
    <citation type="submission" date="2015-07" db="EMBL/GenBank/DDBJ databases">
        <title>Physiological, transcriptional responses and genome re-sequencing of acid resistant extremely thermoacidophilic Metallosphaera sedula SARC-M1.</title>
        <authorList>
            <person name="Ai C."/>
            <person name="McCarthy S."/>
            <person name="Eckrich V."/>
            <person name="Rudrappa D."/>
            <person name="Qiu G."/>
            <person name="Blum P."/>
        </authorList>
    </citation>
    <scope>NUCLEOTIDE SEQUENCE [LARGE SCALE GENOMIC DNA]</scope>
    <source>
        <strain evidence="7 9">SARC-M1</strain>
    </source>
</reference>
<sequence precursor="true">MEYYYLALIFAISFASNATPFFGAPYTVISSTILLKFGLTPLNFAEVVVASGIGAGIAKSVMYGIGYGVGTKLKDNRNVSFFHRIIKGRSFYLAIFITSVMPFFPFDDFVFLIGGAGKASLLKMLEITIPSKVLKSSLEIGIEAEGLLQIGKITKISPVELGVISSVIFVILGVVLFKIDWEKLYLRVERYFRQRSWTNP</sequence>
<dbReference type="GeneID" id="91755178"/>
<feature type="transmembrane region" description="Helical" evidence="1">
    <location>
        <begin position="47"/>
        <end position="70"/>
    </location>
</feature>
<keyword evidence="1" id="KW-0812">Transmembrane</keyword>
<dbReference type="EMBL" id="CP012173">
    <property type="protein sequence ID" value="AKV76066.1"/>
    <property type="molecule type" value="Genomic_DNA"/>
</dbReference>
<organism evidence="2 8">
    <name type="scientific">Metallosphaera sedula</name>
    <dbReference type="NCBI Taxonomy" id="43687"/>
    <lineage>
        <taxon>Archaea</taxon>
        <taxon>Thermoproteota</taxon>
        <taxon>Thermoprotei</taxon>
        <taxon>Sulfolobales</taxon>
        <taxon>Sulfolobaceae</taxon>
        <taxon>Metallosphaera</taxon>
    </lineage>
</organism>
<evidence type="ECO:0000313" key="3">
    <source>
        <dbReference type="EMBL" id="AKV73825.1"/>
    </source>
</evidence>
<evidence type="ECO:0000313" key="11">
    <source>
        <dbReference type="Proteomes" id="UP000062398"/>
    </source>
</evidence>
<evidence type="ECO:0000313" key="12">
    <source>
        <dbReference type="Proteomes" id="UP000062475"/>
    </source>
</evidence>
<name>A0A088E531_9CREN</name>
<dbReference type="RefSeq" id="WP_012020687.1">
    <property type="nucleotide sequence ID" value="NZ_CP008822.1"/>
</dbReference>
<dbReference type="OrthoDB" id="34468at2157"/>
<keyword evidence="1" id="KW-1133">Transmembrane helix</keyword>
<reference evidence="10 11" key="2">
    <citation type="journal article" date="2015" name="Genome Announc.">
        <title>Complete Genome Sequences of Evolved Arsenate-Resistant Metallosphaera sedula Strains.</title>
        <authorList>
            <person name="Ai C."/>
            <person name="McCarthy S."/>
            <person name="Schackwitz W."/>
            <person name="Martin J."/>
            <person name="Lipzen A."/>
            <person name="Blum P."/>
        </authorList>
    </citation>
    <scope>NUCLEOTIDE SEQUENCE [LARGE SCALE GENOMIC DNA]</scope>
    <source>
        <strain evidence="5 11">ARS120-1</strain>
        <strain evidence="6 10">ARS120-2</strain>
        <strain evidence="3 13">ARS50-1</strain>
        <strain evidence="4 12">ARS50-2</strain>
    </source>
</reference>
<dbReference type="AlphaFoldDB" id="A0A088E531"/>
<dbReference type="EMBL" id="CP012175">
    <property type="protein sequence ID" value="AKV80562.1"/>
    <property type="molecule type" value="Genomic_DNA"/>
</dbReference>
<evidence type="ECO:0000313" key="7">
    <source>
        <dbReference type="EMBL" id="AKV82810.1"/>
    </source>
</evidence>
<evidence type="ECO:0000313" key="4">
    <source>
        <dbReference type="EMBL" id="AKV76066.1"/>
    </source>
</evidence>
<evidence type="ECO:0000313" key="2">
    <source>
        <dbReference type="EMBL" id="AIM26887.1"/>
    </source>
</evidence>
<dbReference type="EMBL" id="CP012174">
    <property type="protein sequence ID" value="AKV78317.1"/>
    <property type="molecule type" value="Genomic_DNA"/>
</dbReference>
<dbReference type="Proteomes" id="UP000056255">
    <property type="component" value="Chromosome"/>
</dbReference>
<evidence type="ECO:0000313" key="5">
    <source>
        <dbReference type="EMBL" id="AKV78317.1"/>
    </source>
</evidence>
<proteinExistence type="predicted"/>
<dbReference type="PATRIC" id="fig|43687.5.peg.742"/>
<gene>
    <name evidence="2" type="ORF">HA72_0725</name>
    <name evidence="3" type="ORF">MsedA_0739</name>
    <name evidence="4" type="ORF">MsedB_0739</name>
    <name evidence="5" type="ORF">MsedC_0738</name>
    <name evidence="6" type="ORF">MsedD_0739</name>
    <name evidence="7" type="ORF">MsedE_0739</name>
</gene>
<dbReference type="EMBL" id="CP012176">
    <property type="protein sequence ID" value="AKV82810.1"/>
    <property type="molecule type" value="Genomic_DNA"/>
</dbReference>
<evidence type="ECO:0000313" key="13">
    <source>
        <dbReference type="Proteomes" id="UP000068832"/>
    </source>
</evidence>
<keyword evidence="1" id="KW-0472">Membrane</keyword>
<dbReference type="EMBL" id="CP012172">
    <property type="protein sequence ID" value="AKV73825.1"/>
    <property type="molecule type" value="Genomic_DNA"/>
</dbReference>
<evidence type="ECO:0000313" key="10">
    <source>
        <dbReference type="Proteomes" id="UP000061362"/>
    </source>
</evidence>
<evidence type="ECO:0000256" key="1">
    <source>
        <dbReference type="SAM" id="Phobius"/>
    </source>
</evidence>
<dbReference type="EMBL" id="CP008822">
    <property type="protein sequence ID" value="AIM26887.1"/>
    <property type="molecule type" value="Genomic_DNA"/>
</dbReference>
<feature type="transmembrane region" description="Helical" evidence="1">
    <location>
        <begin position="91"/>
        <end position="114"/>
    </location>
</feature>
<reference evidence="2 8" key="1">
    <citation type="journal article" date="2014" name="J. Bacteriol.">
        <title>Role of an Archaeal PitA Transporter in the Copper and Arsenic Resistance of Metallosphaera sedula, an Extreme Thermoacidophile.</title>
        <authorList>
            <person name="McCarthy S."/>
            <person name="Ai C."/>
            <person name="Wheaton G."/>
            <person name="Tevatia R."/>
            <person name="Eckrich V."/>
            <person name="Kelly R."/>
            <person name="Blum P."/>
        </authorList>
    </citation>
    <scope>NUCLEOTIDE SEQUENCE [LARGE SCALE GENOMIC DNA]</scope>
    <source>
        <strain evidence="2 8">CuR1</strain>
    </source>
</reference>
<dbReference type="OMA" id="LFKIDWE"/>
<dbReference type="Proteomes" id="UP000029084">
    <property type="component" value="Chromosome"/>
</dbReference>
<dbReference type="Proteomes" id="UP000068832">
    <property type="component" value="Chromosome"/>
</dbReference>
<evidence type="ECO:0000313" key="9">
    <source>
        <dbReference type="Proteomes" id="UP000056255"/>
    </source>
</evidence>
<evidence type="ECO:0000313" key="8">
    <source>
        <dbReference type="Proteomes" id="UP000029084"/>
    </source>
</evidence>
<evidence type="ECO:0000313" key="6">
    <source>
        <dbReference type="EMBL" id="AKV80562.1"/>
    </source>
</evidence>